<sequence>MADDNKRAITFHIFTNKRKIFAIYFIFILAFLLRMSAIWPLGIYHPDEIFQYLEQAHRLTFGYGVIPWEYRYGMRGGLVSVLLGAAMKVGDFIAPNSFLYWQLPHILGAILSLGVIWAAYNLGRQFSFFVALLSAFVAATWYEIVLFAAHPLTESLSFSAFMPAAYLLLSNNKNKNHIIISGFLLGLSALLRFQYLPAITFLTLFILKNKWKSWLFLIIGAAIALFLSCIADLAIGQIPLLWFFENIQQNLIYHRSDDYGISPLYTYFSDIHNNWKILFIILPWPILKATRYYPSLLGTALVNIIFHMLIAHKEYRFVFLSSGILIILGAIGSALLVEEFTKYWSILPKKLLKISIFIFWGGASLLCSTPNVIHWYQYNGILLSEKDAKTIPNLCGLIFFHIPYWKTGGYSLLHKNIPIYILSSSISSTPISQTMESLSPAVNAVITPITFREKLPAEYRIFHCHNQKNEKTLENICIFVRHGKCTIRKNANNLEINEVLKNMDQ</sequence>
<dbReference type="GO" id="GO:0000030">
    <property type="term" value="F:mannosyltransferase activity"/>
    <property type="evidence" value="ECO:0007669"/>
    <property type="project" value="TreeGrafter"/>
</dbReference>
<keyword evidence="5 9" id="KW-0812">Transmembrane</keyword>
<dbReference type="GO" id="GO:0012505">
    <property type="term" value="C:endomembrane system"/>
    <property type="evidence" value="ECO:0007669"/>
    <property type="project" value="UniProtKB-SubCell"/>
</dbReference>
<feature type="transmembrane region" description="Helical" evidence="9">
    <location>
        <begin position="21"/>
        <end position="43"/>
    </location>
</feature>
<evidence type="ECO:0000256" key="2">
    <source>
        <dbReference type="ARBA" id="ARBA00004586"/>
    </source>
</evidence>
<evidence type="ECO:0000256" key="8">
    <source>
        <dbReference type="ARBA" id="ARBA00023136"/>
    </source>
</evidence>
<evidence type="ECO:0000256" key="6">
    <source>
        <dbReference type="ARBA" id="ARBA00022824"/>
    </source>
</evidence>
<organism evidence="10 11">
    <name type="scientific">Zymomonas mobilis subsp. pomaceae (strain ATCC 29192 / DSM 22645 / JCM 10191 / CCUG 17912 / NBRC 13757 / NCIMB 11200 / NRRL B-4491 / Barker I)</name>
    <dbReference type="NCBI Taxonomy" id="579138"/>
    <lineage>
        <taxon>Bacteria</taxon>
        <taxon>Pseudomonadati</taxon>
        <taxon>Pseudomonadota</taxon>
        <taxon>Alphaproteobacteria</taxon>
        <taxon>Sphingomonadales</taxon>
        <taxon>Zymomonadaceae</taxon>
        <taxon>Zymomonas</taxon>
    </lineage>
</organism>
<evidence type="ECO:0000256" key="4">
    <source>
        <dbReference type="ARBA" id="ARBA00022679"/>
    </source>
</evidence>
<dbReference type="Proteomes" id="UP000000491">
    <property type="component" value="Chromosome"/>
</dbReference>
<comment type="subcellular location">
    <subcellularLocation>
        <location evidence="1">Endomembrane system</location>
        <topology evidence="1">Multi-pass membrane protein</topology>
    </subcellularLocation>
    <subcellularLocation>
        <location evidence="2">Endoplasmic reticulum membrane</location>
    </subcellularLocation>
</comment>
<feature type="transmembrane region" description="Helical" evidence="9">
    <location>
        <begin position="357"/>
        <end position="376"/>
    </location>
</feature>
<evidence type="ECO:0000256" key="9">
    <source>
        <dbReference type="SAM" id="Phobius"/>
    </source>
</evidence>
<evidence type="ECO:0000256" key="5">
    <source>
        <dbReference type="ARBA" id="ARBA00022692"/>
    </source>
</evidence>
<keyword evidence="8 9" id="KW-0472">Membrane</keyword>
<feature type="transmembrane region" description="Helical" evidence="9">
    <location>
        <begin position="292"/>
        <end position="310"/>
    </location>
</feature>
<dbReference type="KEGG" id="zmp:Zymop_0417"/>
<evidence type="ECO:0000256" key="3">
    <source>
        <dbReference type="ARBA" id="ARBA00022676"/>
    </source>
</evidence>
<feature type="transmembrane region" description="Helical" evidence="9">
    <location>
        <begin position="317"/>
        <end position="337"/>
    </location>
</feature>
<evidence type="ECO:0000313" key="11">
    <source>
        <dbReference type="Proteomes" id="UP000000491"/>
    </source>
</evidence>
<keyword evidence="7 9" id="KW-1133">Transmembrane helix</keyword>
<keyword evidence="6" id="KW-0256">Endoplasmic reticulum</keyword>
<dbReference type="AlphaFoldDB" id="F8EVB3"/>
<dbReference type="RefSeq" id="WP_013933719.1">
    <property type="nucleotide sequence ID" value="NC_015709.1"/>
</dbReference>
<feature type="transmembrane region" description="Helical" evidence="9">
    <location>
        <begin position="126"/>
        <end position="149"/>
    </location>
</feature>
<dbReference type="HOGENOM" id="CLU_040160_0_0_5"/>
<dbReference type="InterPro" id="IPR005599">
    <property type="entry name" value="GPI_mannosylTrfase"/>
</dbReference>
<evidence type="ECO:0000313" key="10">
    <source>
        <dbReference type="EMBL" id="AEI37320.1"/>
    </source>
</evidence>
<feature type="transmembrane region" description="Helical" evidence="9">
    <location>
        <begin position="98"/>
        <end position="119"/>
    </location>
</feature>
<feature type="transmembrane region" description="Helical" evidence="9">
    <location>
        <begin position="214"/>
        <end position="235"/>
    </location>
</feature>
<proteinExistence type="predicted"/>
<dbReference type="PATRIC" id="fig|579138.3.peg.438"/>
<dbReference type="EMBL" id="CP002865">
    <property type="protein sequence ID" value="AEI37320.1"/>
    <property type="molecule type" value="Genomic_DNA"/>
</dbReference>
<protein>
    <submittedName>
        <fullName evidence="10">Alg9 family protein mannosyltransferase</fullName>
    </submittedName>
</protein>
<evidence type="ECO:0000256" key="7">
    <source>
        <dbReference type="ARBA" id="ARBA00022989"/>
    </source>
</evidence>
<gene>
    <name evidence="10" type="ordered locus">Zymop_0417</name>
</gene>
<evidence type="ECO:0000256" key="1">
    <source>
        <dbReference type="ARBA" id="ARBA00004127"/>
    </source>
</evidence>
<dbReference type="eggNOG" id="COG1807">
    <property type="taxonomic scope" value="Bacteria"/>
</dbReference>
<keyword evidence="3 10" id="KW-0328">Glycosyltransferase</keyword>
<dbReference type="PANTHER" id="PTHR22760">
    <property type="entry name" value="GLYCOSYLTRANSFERASE"/>
    <property type="match status" value="1"/>
</dbReference>
<keyword evidence="4 10" id="KW-0808">Transferase</keyword>
<dbReference type="STRING" id="579138.Zymop_0417"/>
<name>F8EVB3_ZYMMT</name>
<dbReference type="Pfam" id="PF03901">
    <property type="entry name" value="Glyco_transf_22"/>
    <property type="match status" value="1"/>
</dbReference>
<reference evidence="10 11" key="1">
    <citation type="journal article" date="2011" name="J. Bacteriol.">
        <title>Genome sequence of the ethanol-producing Zymomonas mobilis subsp. pomaceae lectotype strain ATCC 29192.</title>
        <authorList>
            <person name="Kouvelis V.N."/>
            <person name="Davenport K.W."/>
            <person name="Brettin T.S."/>
            <person name="Bruce D."/>
            <person name="Detter C."/>
            <person name="Han C.S."/>
            <person name="Nolan M."/>
            <person name="Tapia R."/>
            <person name="Damoulaki A."/>
            <person name="Kyrpides N.C."/>
            <person name="Typas M.A."/>
            <person name="Pappas K.M."/>
        </authorList>
    </citation>
    <scope>NUCLEOTIDE SEQUENCE [LARGE SCALE GENOMIC DNA]</scope>
    <source>
        <strain evidence="11">ATCC 29192 / DSM 22645 / JCM 10191 / CCUG 17912 / NBRC 13757 / NCIMB 11200 / NRRL B-4491 / Barker I</strain>
    </source>
</reference>
<feature type="transmembrane region" description="Helical" evidence="9">
    <location>
        <begin position="178"/>
        <end position="207"/>
    </location>
</feature>
<accession>F8EVB3</accession>